<sequence length="123" mass="12458">MAEHARYGGIVPEIASRAHLHVLRPVVRQPLDAAGSSLGDVGAIAGPGLSGAGVAANSRVRSRAEERCRAAGITLRVPPLRLRTDNGVMTAAVGDLLVRAAPAPLDVAAPLENAALHPVAVAA</sequence>
<dbReference type="AlphaFoldDB" id="A0A7H0ITN3"/>
<organism evidence="3 4">
    <name type="scientific">Streptomyces roseirectus</name>
    <dbReference type="NCBI Taxonomy" id="2768066"/>
    <lineage>
        <taxon>Bacteria</taxon>
        <taxon>Bacillati</taxon>
        <taxon>Actinomycetota</taxon>
        <taxon>Actinomycetes</taxon>
        <taxon>Kitasatosporales</taxon>
        <taxon>Streptomycetaceae</taxon>
        <taxon>Streptomyces</taxon>
    </lineage>
</organism>
<keyword evidence="1" id="KW-0408">Iron</keyword>
<protein>
    <recommendedName>
        <fullName evidence="2">Gcp-like domain-containing protein</fullName>
    </recommendedName>
</protein>
<dbReference type="Proteomes" id="UP000516052">
    <property type="component" value="Chromosome"/>
</dbReference>
<name>A0A7H0ITN3_9ACTN</name>
<feature type="domain" description="Gcp-like" evidence="2">
    <location>
        <begin position="3"/>
        <end position="51"/>
    </location>
</feature>
<dbReference type="PANTHER" id="PTHR11735">
    <property type="entry name" value="TRNA N6-ADENOSINE THREONYLCARBAMOYLTRANSFERASE"/>
    <property type="match status" value="1"/>
</dbReference>
<dbReference type="KEGG" id="sroi:IAG44_39415"/>
<evidence type="ECO:0000256" key="1">
    <source>
        <dbReference type="ARBA" id="ARBA00023004"/>
    </source>
</evidence>
<gene>
    <name evidence="3" type="ORF">IAG44_39415</name>
</gene>
<keyword evidence="4" id="KW-1185">Reference proteome</keyword>
<dbReference type="Gene3D" id="3.30.420.40">
    <property type="match status" value="3"/>
</dbReference>
<dbReference type="SUPFAM" id="SSF53067">
    <property type="entry name" value="Actin-like ATPase domain"/>
    <property type="match status" value="1"/>
</dbReference>
<dbReference type="InterPro" id="IPR000905">
    <property type="entry name" value="Gcp-like_dom"/>
</dbReference>
<dbReference type="EMBL" id="CP060828">
    <property type="protein sequence ID" value="QNP76149.1"/>
    <property type="molecule type" value="Genomic_DNA"/>
</dbReference>
<dbReference type="Pfam" id="PF00814">
    <property type="entry name" value="TsaD"/>
    <property type="match status" value="1"/>
</dbReference>
<evidence type="ECO:0000313" key="3">
    <source>
        <dbReference type="EMBL" id="QNP76149.1"/>
    </source>
</evidence>
<dbReference type="InterPro" id="IPR043129">
    <property type="entry name" value="ATPase_NBD"/>
</dbReference>
<proteinExistence type="predicted"/>
<evidence type="ECO:0000259" key="2">
    <source>
        <dbReference type="Pfam" id="PF00814"/>
    </source>
</evidence>
<evidence type="ECO:0000313" key="4">
    <source>
        <dbReference type="Proteomes" id="UP000516052"/>
    </source>
</evidence>
<reference evidence="3 4" key="1">
    <citation type="submission" date="2020-08" db="EMBL/GenBank/DDBJ databases">
        <title>A novel species.</title>
        <authorList>
            <person name="Gao J."/>
        </authorList>
    </citation>
    <scope>NUCLEOTIDE SEQUENCE [LARGE SCALE GENOMIC DNA]</scope>
    <source>
        <strain evidence="3 4">CRXT-G-22</strain>
    </source>
</reference>
<accession>A0A7H0ITN3</accession>
<dbReference type="PANTHER" id="PTHR11735:SF6">
    <property type="entry name" value="TRNA N6-ADENOSINE THREONYLCARBAMOYLTRANSFERASE, MITOCHONDRIAL"/>
    <property type="match status" value="1"/>
</dbReference>